<organism evidence="1 2">
    <name type="scientific">Adineta ricciae</name>
    <name type="common">Rotifer</name>
    <dbReference type="NCBI Taxonomy" id="249248"/>
    <lineage>
        <taxon>Eukaryota</taxon>
        <taxon>Metazoa</taxon>
        <taxon>Spiralia</taxon>
        <taxon>Gnathifera</taxon>
        <taxon>Rotifera</taxon>
        <taxon>Eurotatoria</taxon>
        <taxon>Bdelloidea</taxon>
        <taxon>Adinetida</taxon>
        <taxon>Adinetidae</taxon>
        <taxon>Adineta</taxon>
    </lineage>
</organism>
<evidence type="ECO:0000313" key="1">
    <source>
        <dbReference type="EMBL" id="CAF1187341.1"/>
    </source>
</evidence>
<name>A0A814VHX6_ADIRI</name>
<sequence length="377" mass="42511">MIITKVLYLSQCFDKQPAVARFSCKVNIKIVMLNSCTNSATNDDQPEEKRSFDTVQPTLSNMETPTIVILTPAADDPMFADFWQFNFNQLSCKFAEFDIRVIGAPWMTTPLASDRSRSFIYIANLAWGYHYQPDRWKAWLRDWPKDISLINSPSLLLWNTQKTYLQHLQKAGVRTIPTLYVEHVNEEVLIDAAKHFNVSDLIVKQQISACSFNILRILVGSDDFASAPRSMCPAEAVAELTRLDAIHSPMMIQPFMPSIVQEGEISVFMFNGKVSHGIRSNTQPDDYRVQFEHGGVTTAQKELSTEMLELAHAAINACPELPVYARIDMIRDVSTGLFCIIEVELIEPNLFLEHAPDGGTSFARAILHASGLLNYNE</sequence>
<dbReference type="AlphaFoldDB" id="A0A814VHX6"/>
<dbReference type="PANTHER" id="PTHR39217:SF1">
    <property type="entry name" value="GLUTATHIONE SYNTHETASE"/>
    <property type="match status" value="1"/>
</dbReference>
<dbReference type="Proteomes" id="UP000663852">
    <property type="component" value="Unassembled WGS sequence"/>
</dbReference>
<dbReference type="PANTHER" id="PTHR39217">
    <property type="match status" value="1"/>
</dbReference>
<evidence type="ECO:0000313" key="2">
    <source>
        <dbReference type="Proteomes" id="UP000663852"/>
    </source>
</evidence>
<accession>A0A814VHX6</accession>
<dbReference type="OrthoDB" id="406765at2759"/>
<reference evidence="1" key="1">
    <citation type="submission" date="2021-02" db="EMBL/GenBank/DDBJ databases">
        <authorList>
            <person name="Nowell W R."/>
        </authorList>
    </citation>
    <scope>NUCLEOTIDE SEQUENCE</scope>
</reference>
<dbReference type="SUPFAM" id="SSF56059">
    <property type="entry name" value="Glutathione synthetase ATP-binding domain-like"/>
    <property type="match status" value="1"/>
</dbReference>
<dbReference type="Gene3D" id="3.30.470.20">
    <property type="entry name" value="ATP-grasp fold, B domain"/>
    <property type="match status" value="1"/>
</dbReference>
<gene>
    <name evidence="1" type="ORF">EDS130_LOCUS24601</name>
</gene>
<protein>
    <submittedName>
        <fullName evidence="1">Uncharacterized protein</fullName>
    </submittedName>
</protein>
<dbReference type="EMBL" id="CAJNOJ010000140">
    <property type="protein sequence ID" value="CAF1187341.1"/>
    <property type="molecule type" value="Genomic_DNA"/>
</dbReference>
<dbReference type="InterPro" id="IPR053191">
    <property type="entry name" value="DcsG_Biosynth_Enzyme"/>
</dbReference>
<comment type="caution">
    <text evidence="1">The sequence shown here is derived from an EMBL/GenBank/DDBJ whole genome shotgun (WGS) entry which is preliminary data.</text>
</comment>
<proteinExistence type="predicted"/>